<feature type="transmembrane region" description="Helical" evidence="2">
    <location>
        <begin position="378"/>
        <end position="399"/>
    </location>
</feature>
<feature type="region of interest" description="Disordered" evidence="1">
    <location>
        <begin position="50"/>
        <end position="115"/>
    </location>
</feature>
<protein>
    <submittedName>
        <fullName evidence="3">Uncharacterized protein</fullName>
    </submittedName>
</protein>
<keyword evidence="2" id="KW-1133">Transmembrane helix</keyword>
<sequence>MKRPEIEGPWRYSRRRACDAGGCAGGGWLCRTVADATNFLSVEGGSIDAMQQRNSGGGKCSSVLGERSDADGGERTTHDRPRNVQRRASTCQAPCDWPSRGASSSFEQRKQTKASLVDRPKSHRLAMILSIILLECCAAGRRWARWRGRRHNALLSLAALPQAIGKLGTLYVSNSYKLRGTYGQPSSIGGTISTHDGGCSVMIVEHAILELIVFLMVHLVWLLATAASPTCRRKLSQRLPGQAPGTLPAFKVIHAQCSEFNYGVRPLLCHFSQHALDGAILPRFTRRIHHHAIVANRMEHSAIPARSPFSDRALGYAISHAAGALVGHLCKTKICLWHNNQGKTCKVRCQTHGCHRVVRYNVAVSSRSPSATETSSSGAYVALNMIAIALYIFTATLALRRTFIIIGLEKMSLVLDHRLFASQIRHQHKCVIEFTDVLLRCVRR</sequence>
<evidence type="ECO:0000256" key="2">
    <source>
        <dbReference type="SAM" id="Phobius"/>
    </source>
</evidence>
<evidence type="ECO:0000256" key="1">
    <source>
        <dbReference type="SAM" id="MobiDB-lite"/>
    </source>
</evidence>
<name>A0A9P4ND98_9PLEO</name>
<evidence type="ECO:0000313" key="3">
    <source>
        <dbReference type="EMBL" id="KAF2271114.1"/>
    </source>
</evidence>
<gene>
    <name evidence="3" type="ORF">CC78DRAFT_573492</name>
</gene>
<reference evidence="4" key="1">
    <citation type="journal article" date="2020" name="Stud. Mycol.">
        <title>101 Dothideomycetes genomes: A test case for predicting lifestyles and emergence of pathogens.</title>
        <authorList>
            <person name="Haridas S."/>
            <person name="Albert R."/>
            <person name="Binder M."/>
            <person name="Bloem J."/>
            <person name="LaButti K."/>
            <person name="Salamov A."/>
            <person name="Andreopoulos B."/>
            <person name="Baker S."/>
            <person name="Barry K."/>
            <person name="Bills G."/>
            <person name="Bluhm B."/>
            <person name="Cannon C."/>
            <person name="Castanera R."/>
            <person name="Culley D."/>
            <person name="Daum C."/>
            <person name="Ezra D."/>
            <person name="Gonzalez J."/>
            <person name="Henrissat B."/>
            <person name="Kuo A."/>
            <person name="Liang C."/>
            <person name="Lipzen A."/>
            <person name="Lutzoni F."/>
            <person name="Magnuson J."/>
            <person name="Mondo S."/>
            <person name="Nolan M."/>
            <person name="Ohm R."/>
            <person name="Pangilinan J."/>
            <person name="Park H.-J."/>
            <person name="Ramirez L."/>
            <person name="Alfaro M."/>
            <person name="Sun H."/>
            <person name="Tritt A."/>
            <person name="Yoshinaga Y."/>
            <person name="Zwiers L.-H."/>
            <person name="Turgeon B."/>
            <person name="Goodwin S."/>
            <person name="Spatafora J."/>
            <person name="Crous P."/>
            <person name="Grigoriev I."/>
        </authorList>
    </citation>
    <scope>NUCLEOTIDE SEQUENCE [LARGE SCALE GENOMIC DNA]</scope>
    <source>
        <strain evidence="4">CBS 304.66</strain>
    </source>
</reference>
<keyword evidence="2" id="KW-0472">Membrane</keyword>
<accession>A0A9P4ND98</accession>
<keyword evidence="4" id="KW-1185">Reference proteome</keyword>
<organism evidence="3 4">
    <name type="scientific">Lojkania enalia</name>
    <dbReference type="NCBI Taxonomy" id="147567"/>
    <lineage>
        <taxon>Eukaryota</taxon>
        <taxon>Fungi</taxon>
        <taxon>Dikarya</taxon>
        <taxon>Ascomycota</taxon>
        <taxon>Pezizomycotina</taxon>
        <taxon>Dothideomycetes</taxon>
        <taxon>Pleosporomycetidae</taxon>
        <taxon>Pleosporales</taxon>
        <taxon>Pleosporales incertae sedis</taxon>
        <taxon>Lojkania</taxon>
    </lineage>
</organism>
<keyword evidence="2" id="KW-0812">Transmembrane</keyword>
<proteinExistence type="predicted"/>
<comment type="caution">
    <text evidence="3">The sequence shown here is derived from an EMBL/GenBank/DDBJ whole genome shotgun (WGS) entry which is preliminary data.</text>
</comment>
<feature type="compositionally biased region" description="Basic and acidic residues" evidence="1">
    <location>
        <begin position="66"/>
        <end position="82"/>
    </location>
</feature>
<dbReference type="AlphaFoldDB" id="A0A9P4ND98"/>
<feature type="transmembrane region" description="Helical" evidence="2">
    <location>
        <begin position="207"/>
        <end position="227"/>
    </location>
</feature>
<evidence type="ECO:0000313" key="4">
    <source>
        <dbReference type="Proteomes" id="UP000800093"/>
    </source>
</evidence>
<dbReference type="EMBL" id="ML986578">
    <property type="protein sequence ID" value="KAF2271114.1"/>
    <property type="molecule type" value="Genomic_DNA"/>
</dbReference>
<dbReference type="Proteomes" id="UP000800093">
    <property type="component" value="Unassembled WGS sequence"/>
</dbReference>